<dbReference type="Proteomes" id="UP000294933">
    <property type="component" value="Unassembled WGS sequence"/>
</dbReference>
<sequence length="96" mass="11114">MDCFTDEIAYTKNTKWEQFDNSFSRPFHCLSMFHYSMHVSIVTEIHKNFDGEIFGDRFRPPRNRTDIGLNDEASADDEWVWNELCGEGGVVTGEAT</sequence>
<accession>A0A4R5XGJ1</accession>
<organism evidence="1 2">
    <name type="scientific">Rickenella mellea</name>
    <dbReference type="NCBI Taxonomy" id="50990"/>
    <lineage>
        <taxon>Eukaryota</taxon>
        <taxon>Fungi</taxon>
        <taxon>Dikarya</taxon>
        <taxon>Basidiomycota</taxon>
        <taxon>Agaricomycotina</taxon>
        <taxon>Agaricomycetes</taxon>
        <taxon>Hymenochaetales</taxon>
        <taxon>Rickenellaceae</taxon>
        <taxon>Rickenella</taxon>
    </lineage>
</organism>
<name>A0A4R5XGJ1_9AGAM</name>
<gene>
    <name evidence="1" type="ORF">BD410DRAFT_25756</name>
</gene>
<dbReference type="AlphaFoldDB" id="A0A4R5XGJ1"/>
<proteinExistence type="predicted"/>
<dbReference type="VEuPathDB" id="FungiDB:BD410DRAFT_25756"/>
<dbReference type="EMBL" id="ML170156">
    <property type="protein sequence ID" value="TDL29506.1"/>
    <property type="molecule type" value="Genomic_DNA"/>
</dbReference>
<reference evidence="1 2" key="1">
    <citation type="submission" date="2018-06" db="EMBL/GenBank/DDBJ databases">
        <title>A transcriptomic atlas of mushroom development highlights an independent origin of complex multicellularity.</title>
        <authorList>
            <consortium name="DOE Joint Genome Institute"/>
            <person name="Krizsan K."/>
            <person name="Almasi E."/>
            <person name="Merenyi Z."/>
            <person name="Sahu N."/>
            <person name="Viragh M."/>
            <person name="Koszo T."/>
            <person name="Mondo S."/>
            <person name="Kiss B."/>
            <person name="Balint B."/>
            <person name="Kues U."/>
            <person name="Barry K."/>
            <person name="Hegedus J.C."/>
            <person name="Henrissat B."/>
            <person name="Johnson J."/>
            <person name="Lipzen A."/>
            <person name="Ohm R."/>
            <person name="Nagy I."/>
            <person name="Pangilinan J."/>
            <person name="Yan J."/>
            <person name="Xiong Y."/>
            <person name="Grigoriev I.V."/>
            <person name="Hibbett D.S."/>
            <person name="Nagy L.G."/>
        </authorList>
    </citation>
    <scope>NUCLEOTIDE SEQUENCE [LARGE SCALE GENOMIC DNA]</scope>
    <source>
        <strain evidence="1 2">SZMC22713</strain>
    </source>
</reference>
<evidence type="ECO:0000313" key="2">
    <source>
        <dbReference type="Proteomes" id="UP000294933"/>
    </source>
</evidence>
<evidence type="ECO:0000313" key="1">
    <source>
        <dbReference type="EMBL" id="TDL29506.1"/>
    </source>
</evidence>
<keyword evidence="2" id="KW-1185">Reference proteome</keyword>
<protein>
    <submittedName>
        <fullName evidence="1">Uncharacterized protein</fullName>
    </submittedName>
</protein>